<reference evidence="2" key="1">
    <citation type="journal article" date="2014" name="Front. Microbiol.">
        <title>High frequency of phylogenetically diverse reductive dehalogenase-homologous genes in deep subseafloor sedimentary metagenomes.</title>
        <authorList>
            <person name="Kawai M."/>
            <person name="Futagami T."/>
            <person name="Toyoda A."/>
            <person name="Takaki Y."/>
            <person name="Nishi S."/>
            <person name="Hori S."/>
            <person name="Arai W."/>
            <person name="Tsubouchi T."/>
            <person name="Morono Y."/>
            <person name="Uchiyama I."/>
            <person name="Ito T."/>
            <person name="Fujiyama A."/>
            <person name="Inagaki F."/>
            <person name="Takami H."/>
        </authorList>
    </citation>
    <scope>NUCLEOTIDE SEQUENCE</scope>
    <source>
        <strain evidence="2">Expedition CK06-06</strain>
    </source>
</reference>
<evidence type="ECO:0000313" key="2">
    <source>
        <dbReference type="EMBL" id="GAH40281.1"/>
    </source>
</evidence>
<dbReference type="EMBL" id="BARU01009685">
    <property type="protein sequence ID" value="GAH40281.1"/>
    <property type="molecule type" value="Genomic_DNA"/>
</dbReference>
<comment type="caution">
    <text evidence="2">The sequence shown here is derived from an EMBL/GenBank/DDBJ whole genome shotgun (WGS) entry which is preliminary data.</text>
</comment>
<sequence length="88" mass="10238">MILLAQTMDIARFIQIFLVQGLAGLFYLFIAYRILKKDNKSLNRILSSFYLCVAFAVILNVAYAFIFIEEVVYILHVSTYYLLCFPLI</sequence>
<gene>
    <name evidence="2" type="ORF">S03H2_18645</name>
</gene>
<dbReference type="AlphaFoldDB" id="X1F3R2"/>
<feature type="non-terminal residue" evidence="2">
    <location>
        <position position="88"/>
    </location>
</feature>
<protein>
    <recommendedName>
        <fullName evidence="3">Histidine kinase N-terminal 7TM region domain-containing protein</fullName>
    </recommendedName>
</protein>
<name>X1F3R2_9ZZZZ</name>
<evidence type="ECO:0008006" key="3">
    <source>
        <dbReference type="Google" id="ProtNLM"/>
    </source>
</evidence>
<feature type="transmembrane region" description="Helical" evidence="1">
    <location>
        <begin position="13"/>
        <end position="35"/>
    </location>
</feature>
<proteinExistence type="predicted"/>
<keyword evidence="1" id="KW-0472">Membrane</keyword>
<evidence type="ECO:0000256" key="1">
    <source>
        <dbReference type="SAM" id="Phobius"/>
    </source>
</evidence>
<accession>X1F3R2</accession>
<keyword evidence="1" id="KW-0812">Transmembrane</keyword>
<feature type="transmembrane region" description="Helical" evidence="1">
    <location>
        <begin position="47"/>
        <end position="68"/>
    </location>
</feature>
<organism evidence="2">
    <name type="scientific">marine sediment metagenome</name>
    <dbReference type="NCBI Taxonomy" id="412755"/>
    <lineage>
        <taxon>unclassified sequences</taxon>
        <taxon>metagenomes</taxon>
        <taxon>ecological metagenomes</taxon>
    </lineage>
</organism>
<keyword evidence="1" id="KW-1133">Transmembrane helix</keyword>